<sequence length="525" mass="56480">MELGKINTNFPVQVHVHGQPSSSSELSSSSPQPISYSTGRTSPGLATNSNKCPSLVSDIDSPTPSDHSLGSSPPTLGNTSPAAAIASSPHSNSISPSIHQLNSAIRWCQPDRSKMNPSQVDAIRDRPSQAPGIPPYTPRSIESPNWRASLNAAFERANLSIPAASSLSMATMDYHPPYAHTPPPTASQYQHPQLGWPVPHPALSTFPCTPVTNFQGGTGNTGPAASARRVDAGQIPNQQFYGYGYDRGGGKITLLVPVDVLPPMVGVPQTLTDRSGIVILPTPPRRGPGGLSSNPVSLTVRSTTNTQGGGDNVQHYAANFRRSRPQSQIDSIVASSSTAPPKRIKIYCDKWIHEGVCAFQQQGCKYKHEMPMDKATQYDLGLFQGLPSWWKKHQAELQRQHRQDETSDAPICLTRSRETSPRSQGSRWERRDITGSFTPPQSAVSASNSSSPSPVPMANGNSNRLAHQTMPRRLDTVHGLGASRHNEAAATQKWPVLSELGSHLPSPYGAIGTPLRGREGEQQQI</sequence>
<reference evidence="4" key="2">
    <citation type="submission" date="2023-05" db="EMBL/GenBank/DDBJ databases">
        <authorList>
            <consortium name="Lawrence Berkeley National Laboratory"/>
            <person name="Steindorff A."/>
            <person name="Hensen N."/>
            <person name="Bonometti L."/>
            <person name="Westerberg I."/>
            <person name="Brannstrom I.O."/>
            <person name="Guillou S."/>
            <person name="Cros-Aarteil S."/>
            <person name="Calhoun S."/>
            <person name="Haridas S."/>
            <person name="Kuo A."/>
            <person name="Mondo S."/>
            <person name="Pangilinan J."/>
            <person name="Riley R."/>
            <person name="Labutti K."/>
            <person name="Andreopoulos B."/>
            <person name="Lipzen A."/>
            <person name="Chen C."/>
            <person name="Yanf M."/>
            <person name="Daum C."/>
            <person name="Ng V."/>
            <person name="Clum A."/>
            <person name="Ohm R."/>
            <person name="Martin F."/>
            <person name="Silar P."/>
            <person name="Natvig D."/>
            <person name="Lalanne C."/>
            <person name="Gautier V."/>
            <person name="Ament-Velasquez S.L."/>
            <person name="Kruys A."/>
            <person name="Hutchinson M.I."/>
            <person name="Powell A.J."/>
            <person name="Barry K."/>
            <person name="Miller A.N."/>
            <person name="Grigoriev I.V."/>
            <person name="Debuchy R."/>
            <person name="Gladieux P."/>
            <person name="Thoren M.H."/>
            <person name="Johannesson H."/>
        </authorList>
    </citation>
    <scope>NUCLEOTIDE SEQUENCE</scope>
    <source>
        <strain evidence="4">PSN293</strain>
    </source>
</reference>
<dbReference type="InterPro" id="IPR000571">
    <property type="entry name" value="Znf_CCCH"/>
</dbReference>
<feature type="domain" description="C3H1-type" evidence="3">
    <location>
        <begin position="342"/>
        <end position="371"/>
    </location>
</feature>
<evidence type="ECO:0000313" key="4">
    <source>
        <dbReference type="EMBL" id="KAK4219416.1"/>
    </source>
</evidence>
<dbReference type="Proteomes" id="UP001301769">
    <property type="component" value="Unassembled WGS sequence"/>
</dbReference>
<keyword evidence="5" id="KW-1185">Reference proteome</keyword>
<feature type="region of interest" description="Disordered" evidence="2">
    <location>
        <begin position="1"/>
        <end position="96"/>
    </location>
</feature>
<reference evidence="4" key="1">
    <citation type="journal article" date="2023" name="Mol. Phylogenet. Evol.">
        <title>Genome-scale phylogeny and comparative genomics of the fungal order Sordariales.</title>
        <authorList>
            <person name="Hensen N."/>
            <person name="Bonometti L."/>
            <person name="Westerberg I."/>
            <person name="Brannstrom I.O."/>
            <person name="Guillou S."/>
            <person name="Cros-Aarteil S."/>
            <person name="Calhoun S."/>
            <person name="Haridas S."/>
            <person name="Kuo A."/>
            <person name="Mondo S."/>
            <person name="Pangilinan J."/>
            <person name="Riley R."/>
            <person name="LaButti K."/>
            <person name="Andreopoulos B."/>
            <person name="Lipzen A."/>
            <person name="Chen C."/>
            <person name="Yan M."/>
            <person name="Daum C."/>
            <person name="Ng V."/>
            <person name="Clum A."/>
            <person name="Steindorff A."/>
            <person name="Ohm R.A."/>
            <person name="Martin F."/>
            <person name="Silar P."/>
            <person name="Natvig D.O."/>
            <person name="Lalanne C."/>
            <person name="Gautier V."/>
            <person name="Ament-Velasquez S.L."/>
            <person name="Kruys A."/>
            <person name="Hutchinson M.I."/>
            <person name="Powell A.J."/>
            <person name="Barry K."/>
            <person name="Miller A.N."/>
            <person name="Grigoriev I.V."/>
            <person name="Debuchy R."/>
            <person name="Gladieux P."/>
            <person name="Hiltunen Thoren M."/>
            <person name="Johannesson H."/>
        </authorList>
    </citation>
    <scope>NUCLEOTIDE SEQUENCE</scope>
    <source>
        <strain evidence="4">PSN293</strain>
    </source>
</reference>
<dbReference type="AlphaFoldDB" id="A0AAN6YIP2"/>
<evidence type="ECO:0000313" key="5">
    <source>
        <dbReference type="Proteomes" id="UP001301769"/>
    </source>
</evidence>
<name>A0AAN6YIP2_9PEZI</name>
<accession>A0AAN6YIP2</accession>
<organism evidence="4 5">
    <name type="scientific">Rhypophila decipiens</name>
    <dbReference type="NCBI Taxonomy" id="261697"/>
    <lineage>
        <taxon>Eukaryota</taxon>
        <taxon>Fungi</taxon>
        <taxon>Dikarya</taxon>
        <taxon>Ascomycota</taxon>
        <taxon>Pezizomycotina</taxon>
        <taxon>Sordariomycetes</taxon>
        <taxon>Sordariomycetidae</taxon>
        <taxon>Sordariales</taxon>
        <taxon>Naviculisporaceae</taxon>
        <taxon>Rhypophila</taxon>
    </lineage>
</organism>
<feature type="compositionally biased region" description="Basic and acidic residues" evidence="2">
    <location>
        <begin position="516"/>
        <end position="525"/>
    </location>
</feature>
<feature type="compositionally biased region" description="Polar residues" evidence="2">
    <location>
        <begin position="38"/>
        <end position="52"/>
    </location>
</feature>
<keyword evidence="1" id="KW-0863">Zinc-finger</keyword>
<keyword evidence="1" id="KW-0862">Zinc</keyword>
<feature type="region of interest" description="Disordered" evidence="2">
    <location>
        <begin position="400"/>
        <end position="463"/>
    </location>
</feature>
<feature type="compositionally biased region" description="Polar residues" evidence="2">
    <location>
        <begin position="60"/>
        <end position="79"/>
    </location>
</feature>
<protein>
    <recommendedName>
        <fullName evidence="3">C3H1-type domain-containing protein</fullName>
    </recommendedName>
</protein>
<evidence type="ECO:0000256" key="1">
    <source>
        <dbReference type="PROSITE-ProRule" id="PRU00723"/>
    </source>
</evidence>
<feature type="compositionally biased region" description="Low complexity" evidence="2">
    <location>
        <begin position="20"/>
        <end position="37"/>
    </location>
</feature>
<feature type="region of interest" description="Disordered" evidence="2">
    <location>
        <begin position="505"/>
        <end position="525"/>
    </location>
</feature>
<dbReference type="PROSITE" id="PS50103">
    <property type="entry name" value="ZF_C3H1"/>
    <property type="match status" value="1"/>
</dbReference>
<keyword evidence="1" id="KW-0479">Metal-binding</keyword>
<gene>
    <name evidence="4" type="ORF">QBC37DRAFT_135499</name>
</gene>
<comment type="caution">
    <text evidence="4">The sequence shown here is derived from an EMBL/GenBank/DDBJ whole genome shotgun (WGS) entry which is preliminary data.</text>
</comment>
<feature type="zinc finger region" description="C3H1-type" evidence="1">
    <location>
        <begin position="342"/>
        <end position="371"/>
    </location>
</feature>
<proteinExistence type="predicted"/>
<feature type="compositionally biased region" description="Low complexity" evidence="2">
    <location>
        <begin position="80"/>
        <end position="96"/>
    </location>
</feature>
<evidence type="ECO:0000256" key="2">
    <source>
        <dbReference type="SAM" id="MobiDB-lite"/>
    </source>
</evidence>
<evidence type="ECO:0000259" key="3">
    <source>
        <dbReference type="PROSITE" id="PS50103"/>
    </source>
</evidence>
<dbReference type="EMBL" id="MU858048">
    <property type="protein sequence ID" value="KAK4219416.1"/>
    <property type="molecule type" value="Genomic_DNA"/>
</dbReference>
<dbReference type="GO" id="GO:0008270">
    <property type="term" value="F:zinc ion binding"/>
    <property type="evidence" value="ECO:0007669"/>
    <property type="project" value="UniProtKB-KW"/>
</dbReference>
<feature type="compositionally biased region" description="Polar residues" evidence="2">
    <location>
        <begin position="1"/>
        <end position="11"/>
    </location>
</feature>
<feature type="compositionally biased region" description="Low complexity" evidence="2">
    <location>
        <begin position="439"/>
        <end position="452"/>
    </location>
</feature>
<feature type="region of interest" description="Disordered" evidence="2">
    <location>
        <begin position="113"/>
        <end position="141"/>
    </location>
</feature>